<evidence type="ECO:0000313" key="2">
    <source>
        <dbReference type="Proteomes" id="UP001214553"/>
    </source>
</evidence>
<sequence>MTPAQAVTADSPAHAPAAPNWIGPDLVSGEGLVSVDVSFLVRDALAGRGGPAPTQPRG</sequence>
<proteinExistence type="predicted"/>
<evidence type="ECO:0000313" key="1">
    <source>
        <dbReference type="EMBL" id="WEG08954.1"/>
    </source>
</evidence>
<gene>
    <name evidence="1" type="ORF">PU630_17195</name>
</gene>
<dbReference type="RefSeq" id="WP_275278280.1">
    <property type="nucleotide sequence ID" value="NZ_CP119108.1"/>
</dbReference>
<dbReference type="Proteomes" id="UP001214553">
    <property type="component" value="Chromosome"/>
</dbReference>
<keyword evidence="2" id="KW-1185">Reference proteome</keyword>
<name>A0ABY8BXP9_9MICO</name>
<organism evidence="1 2">
    <name type="scientific">Microbacterium horticulturae</name>
    <dbReference type="NCBI Taxonomy" id="3028316"/>
    <lineage>
        <taxon>Bacteria</taxon>
        <taxon>Bacillati</taxon>
        <taxon>Actinomycetota</taxon>
        <taxon>Actinomycetes</taxon>
        <taxon>Micrococcales</taxon>
        <taxon>Microbacteriaceae</taxon>
        <taxon>Microbacterium</taxon>
    </lineage>
</organism>
<reference evidence="1 2" key="1">
    <citation type="submission" date="2023-03" db="EMBL/GenBank/DDBJ databases">
        <title>Genome sequence of Microbacterium sp. KACC 23027.</title>
        <authorList>
            <person name="Kim S."/>
            <person name="Heo J."/>
            <person name="Kwon S.-W."/>
        </authorList>
    </citation>
    <scope>NUCLEOTIDE SEQUENCE [LARGE SCALE GENOMIC DNA]</scope>
    <source>
        <strain evidence="1 2">KACC 23027</strain>
    </source>
</reference>
<dbReference type="EMBL" id="CP119108">
    <property type="protein sequence ID" value="WEG08954.1"/>
    <property type="molecule type" value="Genomic_DNA"/>
</dbReference>
<accession>A0ABY8BXP9</accession>
<protein>
    <submittedName>
        <fullName evidence="1">Uncharacterized protein</fullName>
    </submittedName>
</protein>